<gene>
    <name evidence="3" type="ordered locus">Snas_0143</name>
</gene>
<organism evidence="3 4">
    <name type="scientific">Stackebrandtia nassauensis (strain DSM 44728 / CIP 108903 / NRRL B-16338 / NBRC 102104 / LLR-40K-21)</name>
    <dbReference type="NCBI Taxonomy" id="446470"/>
    <lineage>
        <taxon>Bacteria</taxon>
        <taxon>Bacillati</taxon>
        <taxon>Actinomycetota</taxon>
        <taxon>Actinomycetes</taxon>
        <taxon>Glycomycetales</taxon>
        <taxon>Glycomycetaceae</taxon>
        <taxon>Stackebrandtia</taxon>
    </lineage>
</organism>
<feature type="region of interest" description="Disordered" evidence="1">
    <location>
        <begin position="86"/>
        <end position="121"/>
    </location>
</feature>
<evidence type="ECO:0000313" key="4">
    <source>
        <dbReference type="Proteomes" id="UP000000844"/>
    </source>
</evidence>
<dbReference type="KEGG" id="sna:Snas_0143"/>
<feature type="compositionally biased region" description="Polar residues" evidence="1">
    <location>
        <begin position="105"/>
        <end position="121"/>
    </location>
</feature>
<reference evidence="3 4" key="1">
    <citation type="journal article" date="2009" name="Stand. Genomic Sci.">
        <title>Complete genome sequence of Stackebrandtia nassauensis type strain (LLR-40K-21).</title>
        <authorList>
            <person name="Munk C."/>
            <person name="Lapidus A."/>
            <person name="Copeland A."/>
            <person name="Jando M."/>
            <person name="Mayilraj S."/>
            <person name="Glavina Del Rio T."/>
            <person name="Nolan M."/>
            <person name="Chen F."/>
            <person name="Lucas S."/>
            <person name="Tice H."/>
            <person name="Cheng J.F."/>
            <person name="Han C."/>
            <person name="Detter J.C."/>
            <person name="Bruce D."/>
            <person name="Goodwin L."/>
            <person name="Chain P."/>
            <person name="Pitluck S."/>
            <person name="Goker M."/>
            <person name="Ovchinikova G."/>
            <person name="Pati A."/>
            <person name="Ivanova N."/>
            <person name="Mavromatis K."/>
            <person name="Chen A."/>
            <person name="Palaniappan K."/>
            <person name="Land M."/>
            <person name="Hauser L."/>
            <person name="Chang Y.J."/>
            <person name="Jeffries C.D."/>
            <person name="Bristow J."/>
            <person name="Eisen J.A."/>
            <person name="Markowitz V."/>
            <person name="Hugenholtz P."/>
            <person name="Kyrpides N.C."/>
            <person name="Klenk H.P."/>
        </authorList>
    </citation>
    <scope>NUCLEOTIDE SEQUENCE [LARGE SCALE GENOMIC DNA]</scope>
    <source>
        <strain evidence="4">DSM 44728 / CIP 108903 / NRRL B-16338 / NBRC 102104 / LLR-40K-21</strain>
    </source>
</reference>
<keyword evidence="2" id="KW-0472">Membrane</keyword>
<name>D3Q1L5_STANL</name>
<sequence length="121" mass="13092">MVSRPGEDNAVPGLPEEWGRIVIPDDASDLEELADEVRFELGITEDPVEERRQRRLPFIVVAVTVAIALVSLFTVPWLGRVGQVTPPKQTISSTVESESVPECATGQTRCATTSRSTVSSG</sequence>
<evidence type="ECO:0000256" key="2">
    <source>
        <dbReference type="SAM" id="Phobius"/>
    </source>
</evidence>
<dbReference type="EMBL" id="CP001778">
    <property type="protein sequence ID" value="ADD39863.1"/>
    <property type="molecule type" value="Genomic_DNA"/>
</dbReference>
<protein>
    <submittedName>
        <fullName evidence="3">Uncharacterized protein</fullName>
    </submittedName>
</protein>
<feature type="compositionally biased region" description="Polar residues" evidence="1">
    <location>
        <begin position="86"/>
        <end position="97"/>
    </location>
</feature>
<feature type="transmembrane region" description="Helical" evidence="2">
    <location>
        <begin position="58"/>
        <end position="79"/>
    </location>
</feature>
<evidence type="ECO:0000313" key="3">
    <source>
        <dbReference type="EMBL" id="ADD39863.1"/>
    </source>
</evidence>
<accession>D3Q1L5</accession>
<dbReference type="RefSeq" id="WP_013015434.1">
    <property type="nucleotide sequence ID" value="NC_013947.1"/>
</dbReference>
<dbReference type="Proteomes" id="UP000000844">
    <property type="component" value="Chromosome"/>
</dbReference>
<dbReference type="AlphaFoldDB" id="D3Q1L5"/>
<dbReference type="HOGENOM" id="CLU_2036604_0_0_11"/>
<keyword evidence="2" id="KW-0812">Transmembrane</keyword>
<keyword evidence="4" id="KW-1185">Reference proteome</keyword>
<dbReference type="OrthoDB" id="3375511at2"/>
<evidence type="ECO:0000256" key="1">
    <source>
        <dbReference type="SAM" id="MobiDB-lite"/>
    </source>
</evidence>
<proteinExistence type="predicted"/>
<keyword evidence="2" id="KW-1133">Transmembrane helix</keyword>